<dbReference type="AlphaFoldDB" id="G3DQK0"/>
<reference evidence="2" key="1">
    <citation type="submission" date="2010-09" db="EMBL/GenBank/DDBJ databases">
        <title>Genomic sequence of the filamentous fungus Aspergillus fumigatus.</title>
        <authorList>
            <person name="Liu Y.-Q."/>
            <person name="ShangGuan J.-J."/>
            <person name="Zhao J."/>
            <person name="Xu J.-H."/>
            <person name="Wang Y."/>
        </authorList>
    </citation>
    <scope>NUCLEOTIDE SEQUENCE</scope>
    <source>
        <strain evidence="2">Af293</strain>
    </source>
</reference>
<dbReference type="InterPro" id="IPR005152">
    <property type="entry name" value="Lipase_secreted"/>
</dbReference>
<name>G3DQK0_ASPFU</name>
<dbReference type="GO" id="GO:0004806">
    <property type="term" value="F:triacylglycerol lipase activity"/>
    <property type="evidence" value="ECO:0007669"/>
    <property type="project" value="InterPro"/>
</dbReference>
<protein>
    <submittedName>
        <fullName evidence="2">Secretory lipase</fullName>
    </submittedName>
</protein>
<dbReference type="PANTHER" id="PTHR34853:SF5">
    <property type="entry name" value="LIP-DOMAIN-CONTAINING PROTEIN-RELATED"/>
    <property type="match status" value="1"/>
</dbReference>
<sequence>MQHGRSEEQSSQKFGVSHSASKMHWAIQLWMVSFSLSVFALPTGRDALVRPLEDPFYSAPKGFESTVPGTILRWRNPPNPISAFGFAPINLAASYQLLYRSTDSFGEPIAAASTILVPHNADNTKLLSFQAAEDAANPNCAPSYAFQLDSATDDELGLIMPQAELVLIIAALDKGWVVTVPDHLGPNATFLANNLSGHVVLDNIRAALRSSAFSGISPKATITLWGYSGGSLASGLAAELRASYAPELNIAGAALGGTVPKIMPVFNTVNKGIYAGLLPAGMQGLSNEYPAIEKILYDHLVPAKKADFVKTKNLCIVEDLLTYSFQDFYRYITDANMLKDPEVTRVLGENAMGQHVPDIPLFVYKSTNDDVSPVGDTDALVSGYCAAGGKVEYYRDELSNHATMAVIGVPNALLWLKDRMNGVPARAGCKTQTALTGLLDPRTLAVLGIDLIKVLLALLSAPVGTFVIG</sequence>
<dbReference type="EMBL" id="HQ231781">
    <property type="protein sequence ID" value="AEN71554.1"/>
    <property type="molecule type" value="Genomic_DNA"/>
</dbReference>
<dbReference type="GO" id="GO:0016042">
    <property type="term" value="P:lipid catabolic process"/>
    <property type="evidence" value="ECO:0007669"/>
    <property type="project" value="InterPro"/>
</dbReference>
<dbReference type="InterPro" id="IPR029058">
    <property type="entry name" value="AB_hydrolase_fold"/>
</dbReference>
<dbReference type="SUPFAM" id="SSF53474">
    <property type="entry name" value="alpha/beta-Hydrolases"/>
    <property type="match status" value="1"/>
</dbReference>
<dbReference type="Gene3D" id="3.40.50.1820">
    <property type="entry name" value="alpha/beta hydrolase"/>
    <property type="match status" value="1"/>
</dbReference>
<evidence type="ECO:0000256" key="1">
    <source>
        <dbReference type="ARBA" id="ARBA00022801"/>
    </source>
</evidence>
<accession>G3DQK0</accession>
<evidence type="ECO:0000313" key="2">
    <source>
        <dbReference type="EMBL" id="AEN71554.1"/>
    </source>
</evidence>
<dbReference type="Pfam" id="PF03583">
    <property type="entry name" value="LIP"/>
    <property type="match status" value="1"/>
</dbReference>
<dbReference type="PANTHER" id="PTHR34853">
    <property type="match status" value="1"/>
</dbReference>
<proteinExistence type="predicted"/>
<dbReference type="PIRSF" id="PIRSF029171">
    <property type="entry name" value="Esterase_LipA"/>
    <property type="match status" value="1"/>
</dbReference>
<organism evidence="2">
    <name type="scientific">Aspergillus fumigatus (strain ATCC MYA-4609 / CBS 101355 / FGSC A1100 / Af293)</name>
    <name type="common">Neosartorya fumigata</name>
    <dbReference type="NCBI Taxonomy" id="330879"/>
    <lineage>
        <taxon>Eukaryota</taxon>
        <taxon>Fungi</taxon>
        <taxon>Dikarya</taxon>
        <taxon>Ascomycota</taxon>
        <taxon>Pezizomycotina</taxon>
        <taxon>Eurotiomycetes</taxon>
        <taxon>Eurotiomycetidae</taxon>
        <taxon>Eurotiales</taxon>
        <taxon>Aspergillaceae</taxon>
        <taxon>Aspergillus</taxon>
        <taxon>Aspergillus subgen. Fumigati</taxon>
    </lineage>
</organism>
<feature type="non-terminal residue" evidence="2">
    <location>
        <position position="1"/>
    </location>
</feature>
<keyword evidence="1" id="KW-0378">Hydrolase</keyword>
<dbReference type="Gene3D" id="1.10.260.130">
    <property type="match status" value="1"/>
</dbReference>